<dbReference type="KEGG" id="rter:IDM49_09620"/>
<evidence type="ECO:0000313" key="2">
    <source>
        <dbReference type="EMBL" id="QNV37469.1"/>
    </source>
</evidence>
<keyword evidence="1" id="KW-0812">Transmembrane</keyword>
<dbReference type="GeneID" id="96624497"/>
<reference evidence="2 3" key="1">
    <citation type="submission" date="2020-09" db="EMBL/GenBank/DDBJ databases">
        <title>Investigation of environmental microbes.</title>
        <authorList>
            <person name="Ou Y."/>
            <person name="Kang Q."/>
        </authorList>
    </citation>
    <scope>NUCLEOTIDE SEQUENCE [LARGE SCALE GENOMIC DNA]</scope>
    <source>
        <strain evidence="2 3">KJZ-14</strain>
    </source>
</reference>
<organism evidence="2 3">
    <name type="scientific">Rothia terrae</name>
    <dbReference type="NCBI Taxonomy" id="396015"/>
    <lineage>
        <taxon>Bacteria</taxon>
        <taxon>Bacillati</taxon>
        <taxon>Actinomycetota</taxon>
        <taxon>Actinomycetes</taxon>
        <taxon>Micrococcales</taxon>
        <taxon>Micrococcaceae</taxon>
        <taxon>Rothia</taxon>
    </lineage>
</organism>
<dbReference type="Proteomes" id="UP000516404">
    <property type="component" value="Chromosome"/>
</dbReference>
<name>A0A7H2BCS3_9MICC</name>
<evidence type="ECO:0000256" key="1">
    <source>
        <dbReference type="SAM" id="Phobius"/>
    </source>
</evidence>
<dbReference type="RefSeq" id="WP_190724354.1">
    <property type="nucleotide sequence ID" value="NZ_CP061539.1"/>
</dbReference>
<proteinExistence type="predicted"/>
<dbReference type="EMBL" id="CP061539">
    <property type="protein sequence ID" value="QNV37469.1"/>
    <property type="molecule type" value="Genomic_DNA"/>
</dbReference>
<accession>A0A7H2BCS3</accession>
<evidence type="ECO:0000313" key="3">
    <source>
        <dbReference type="Proteomes" id="UP000516404"/>
    </source>
</evidence>
<keyword evidence="1" id="KW-0472">Membrane</keyword>
<feature type="transmembrane region" description="Helical" evidence="1">
    <location>
        <begin position="116"/>
        <end position="133"/>
    </location>
</feature>
<gene>
    <name evidence="2" type="ORF">IDM49_09620</name>
</gene>
<protein>
    <submittedName>
        <fullName evidence="2">Uncharacterized protein</fullName>
    </submittedName>
</protein>
<sequence length="208" mass="21734">MAVSRVAALVRGWTVATCATMLGAASHGLAGGELPHPLVWALCTSLSAMVSVFIAGRGLGRLPLALAVAASQGIYHLIFSGHHGAHLSSVAGAGHAHHAAVQQLNVVTVAHEPASWGMWASHLVAAVITFAVLSRGEHALIRCAHLASASIERLWQLVTVQLRIPAKVIRLCIDYAPTSRLYLLVKACGSRGPPVPCGPFVTHSFSTL</sequence>
<feature type="transmembrane region" description="Helical" evidence="1">
    <location>
        <begin position="38"/>
        <end position="55"/>
    </location>
</feature>
<keyword evidence="3" id="KW-1185">Reference proteome</keyword>
<feature type="transmembrane region" description="Helical" evidence="1">
    <location>
        <begin position="62"/>
        <end position="79"/>
    </location>
</feature>
<keyword evidence="1" id="KW-1133">Transmembrane helix</keyword>
<dbReference type="AlphaFoldDB" id="A0A7H2BCS3"/>